<keyword evidence="4 6" id="KW-0238">DNA-binding</keyword>
<protein>
    <recommendedName>
        <fullName evidence="6">RNA polymerase sigma factor</fullName>
    </recommendedName>
</protein>
<evidence type="ECO:0000256" key="2">
    <source>
        <dbReference type="ARBA" id="ARBA00023015"/>
    </source>
</evidence>
<sequence>MSDRIQLLLAADYNDLGESLQREIYYEYYQMMYGFIVYMLKDHSAAEDIIQEAFIKIIKNKPEFENEAKLKAWLKVVTKNTAINYLRKNKKYRNQLDADSVFLDVETAQQTSASIESVVETKMMQESIERYMDKLKPEYRSLIELRWKEGLSYREMAELLDTREDVIKQRLFRARERIKKLLHREWGAAHEQRKVK</sequence>
<gene>
    <name evidence="9" type="ORF">PUW23_15975</name>
    <name evidence="10" type="ORF">PUW25_15800</name>
</gene>
<keyword evidence="5 6" id="KW-0804">Transcription</keyword>
<dbReference type="PROSITE" id="PS01063">
    <property type="entry name" value="SIGMA70_ECF"/>
    <property type="match status" value="1"/>
</dbReference>
<dbReference type="InterPro" id="IPR000838">
    <property type="entry name" value="RNA_pol_sigma70_ECF_CS"/>
</dbReference>
<reference evidence="9 12" key="1">
    <citation type="submission" date="2023-02" db="EMBL/GenBank/DDBJ databases">
        <title>Pathogen: clinical or host-associated sample.</title>
        <authorList>
            <person name="Hergert J."/>
            <person name="Casey R."/>
            <person name="Wagner J."/>
            <person name="Young E.L."/>
            <person name="Oakeson K.F."/>
        </authorList>
    </citation>
    <scope>NUCLEOTIDE SEQUENCE</scope>
    <source>
        <strain evidence="10 12">2022CK-00829</strain>
        <strain evidence="9">2022CK-00830</strain>
    </source>
</reference>
<evidence type="ECO:0000313" key="9">
    <source>
        <dbReference type="EMBL" id="WDH81028.1"/>
    </source>
</evidence>
<keyword evidence="3 6" id="KW-0731">Sigma factor</keyword>
<feature type="domain" description="RNA polymerase sigma-70 region 2" evidence="7">
    <location>
        <begin position="25"/>
        <end position="91"/>
    </location>
</feature>
<dbReference type="GO" id="GO:0006352">
    <property type="term" value="P:DNA-templated transcription initiation"/>
    <property type="evidence" value="ECO:0007669"/>
    <property type="project" value="InterPro"/>
</dbReference>
<keyword evidence="12" id="KW-1185">Reference proteome</keyword>
<dbReference type="Proteomes" id="UP001221519">
    <property type="component" value="Chromosome"/>
</dbReference>
<dbReference type="InterPro" id="IPR013325">
    <property type="entry name" value="RNA_pol_sigma_r2"/>
</dbReference>
<dbReference type="Gene3D" id="1.10.10.10">
    <property type="entry name" value="Winged helix-like DNA-binding domain superfamily/Winged helix DNA-binding domain"/>
    <property type="match status" value="1"/>
</dbReference>
<dbReference type="RefSeq" id="WP_205052848.1">
    <property type="nucleotide sequence ID" value="NZ_CP118101.1"/>
</dbReference>
<dbReference type="EMBL" id="CP118101">
    <property type="protein sequence ID" value="WDH81028.1"/>
    <property type="molecule type" value="Genomic_DNA"/>
</dbReference>
<evidence type="ECO:0000256" key="1">
    <source>
        <dbReference type="ARBA" id="ARBA00010641"/>
    </source>
</evidence>
<accession>A0AAX3MUF3</accession>
<dbReference type="Proteomes" id="UP001220962">
    <property type="component" value="Chromosome"/>
</dbReference>
<dbReference type="EMBL" id="CP118108">
    <property type="protein sequence ID" value="WDI00742.1"/>
    <property type="molecule type" value="Genomic_DNA"/>
</dbReference>
<evidence type="ECO:0000256" key="5">
    <source>
        <dbReference type="ARBA" id="ARBA00023163"/>
    </source>
</evidence>
<evidence type="ECO:0000259" key="8">
    <source>
        <dbReference type="Pfam" id="PF08281"/>
    </source>
</evidence>
<dbReference type="SUPFAM" id="SSF88659">
    <property type="entry name" value="Sigma3 and sigma4 domains of RNA polymerase sigma factors"/>
    <property type="match status" value="1"/>
</dbReference>
<dbReference type="SUPFAM" id="SSF88946">
    <property type="entry name" value="Sigma2 domain of RNA polymerase sigma factors"/>
    <property type="match status" value="1"/>
</dbReference>
<evidence type="ECO:0000313" key="10">
    <source>
        <dbReference type="EMBL" id="WDI00742.1"/>
    </source>
</evidence>
<dbReference type="InterPro" id="IPR036388">
    <property type="entry name" value="WH-like_DNA-bd_sf"/>
</dbReference>
<evidence type="ECO:0000256" key="6">
    <source>
        <dbReference type="RuleBase" id="RU000716"/>
    </source>
</evidence>
<dbReference type="GO" id="GO:0006950">
    <property type="term" value="P:response to stress"/>
    <property type="evidence" value="ECO:0007669"/>
    <property type="project" value="UniProtKB-ARBA"/>
</dbReference>
<dbReference type="GO" id="GO:0016987">
    <property type="term" value="F:sigma factor activity"/>
    <property type="evidence" value="ECO:0007669"/>
    <property type="project" value="UniProtKB-KW"/>
</dbReference>
<dbReference type="CDD" id="cd06171">
    <property type="entry name" value="Sigma70_r4"/>
    <property type="match status" value="1"/>
</dbReference>
<dbReference type="PANTHER" id="PTHR43133">
    <property type="entry name" value="RNA POLYMERASE ECF-TYPE SIGMA FACTO"/>
    <property type="match status" value="1"/>
</dbReference>
<dbReference type="Gene3D" id="1.10.1740.10">
    <property type="match status" value="1"/>
</dbReference>
<dbReference type="Pfam" id="PF08281">
    <property type="entry name" value="Sigma70_r4_2"/>
    <property type="match status" value="1"/>
</dbReference>
<evidence type="ECO:0000256" key="3">
    <source>
        <dbReference type="ARBA" id="ARBA00023082"/>
    </source>
</evidence>
<evidence type="ECO:0000259" key="7">
    <source>
        <dbReference type="Pfam" id="PF04542"/>
    </source>
</evidence>
<dbReference type="Pfam" id="PF04542">
    <property type="entry name" value="Sigma70_r2"/>
    <property type="match status" value="1"/>
</dbReference>
<evidence type="ECO:0000256" key="4">
    <source>
        <dbReference type="ARBA" id="ARBA00023125"/>
    </source>
</evidence>
<name>A0AAX3MUF3_9BACL</name>
<feature type="domain" description="RNA polymerase sigma factor 70 region 4 type 2" evidence="8">
    <location>
        <begin position="126"/>
        <end position="178"/>
    </location>
</feature>
<comment type="similarity">
    <text evidence="1 6">Belongs to the sigma-70 factor family. ECF subfamily.</text>
</comment>
<evidence type="ECO:0000313" key="11">
    <source>
        <dbReference type="Proteomes" id="UP001220962"/>
    </source>
</evidence>
<keyword evidence="2 6" id="KW-0805">Transcription regulation</keyword>
<proteinExistence type="inferred from homology"/>
<dbReference type="NCBIfam" id="TIGR02937">
    <property type="entry name" value="sigma70-ECF"/>
    <property type="match status" value="1"/>
</dbReference>
<dbReference type="GO" id="GO:0003677">
    <property type="term" value="F:DNA binding"/>
    <property type="evidence" value="ECO:0007669"/>
    <property type="project" value="UniProtKB-KW"/>
</dbReference>
<dbReference type="PANTHER" id="PTHR43133:SF46">
    <property type="entry name" value="RNA POLYMERASE SIGMA-70 FACTOR ECF SUBFAMILY"/>
    <property type="match status" value="1"/>
</dbReference>
<dbReference type="AlphaFoldDB" id="A0AAX3MUF3"/>
<evidence type="ECO:0000313" key="12">
    <source>
        <dbReference type="Proteomes" id="UP001221519"/>
    </source>
</evidence>
<dbReference type="InterPro" id="IPR039425">
    <property type="entry name" value="RNA_pol_sigma-70-like"/>
</dbReference>
<dbReference type="InterPro" id="IPR013249">
    <property type="entry name" value="RNA_pol_sigma70_r4_t2"/>
</dbReference>
<dbReference type="InterPro" id="IPR014284">
    <property type="entry name" value="RNA_pol_sigma-70_dom"/>
</dbReference>
<dbReference type="InterPro" id="IPR013324">
    <property type="entry name" value="RNA_pol_sigma_r3/r4-like"/>
</dbReference>
<dbReference type="InterPro" id="IPR007627">
    <property type="entry name" value="RNA_pol_sigma70_r2"/>
</dbReference>
<organism evidence="9 11">
    <name type="scientific">Paenibacillus urinalis</name>
    <dbReference type="NCBI Taxonomy" id="521520"/>
    <lineage>
        <taxon>Bacteria</taxon>
        <taxon>Bacillati</taxon>
        <taxon>Bacillota</taxon>
        <taxon>Bacilli</taxon>
        <taxon>Bacillales</taxon>
        <taxon>Paenibacillaceae</taxon>
        <taxon>Paenibacillus</taxon>
    </lineage>
</organism>